<keyword evidence="3 6" id="KW-0812">Transmembrane</keyword>
<keyword evidence="9" id="KW-1185">Reference proteome</keyword>
<evidence type="ECO:0000256" key="4">
    <source>
        <dbReference type="ARBA" id="ARBA00022989"/>
    </source>
</evidence>
<feature type="transmembrane region" description="Helical" evidence="6">
    <location>
        <begin position="370"/>
        <end position="389"/>
    </location>
</feature>
<name>A0ABP7TRN4_9ACTN</name>
<dbReference type="Proteomes" id="UP001500456">
    <property type="component" value="Unassembled WGS sequence"/>
</dbReference>
<keyword evidence="5 6" id="KW-0472">Membrane</keyword>
<feature type="transmembrane region" description="Helical" evidence="6">
    <location>
        <begin position="729"/>
        <end position="751"/>
    </location>
</feature>
<evidence type="ECO:0000256" key="1">
    <source>
        <dbReference type="ARBA" id="ARBA00004651"/>
    </source>
</evidence>
<feature type="transmembrane region" description="Helical" evidence="6">
    <location>
        <begin position="444"/>
        <end position="468"/>
    </location>
</feature>
<dbReference type="InterPro" id="IPR038766">
    <property type="entry name" value="Membrane_comp_ABC_pdt"/>
</dbReference>
<comment type="caution">
    <text evidence="8">The sequence shown here is derived from an EMBL/GenBank/DDBJ whole genome shotgun (WGS) entry which is preliminary data.</text>
</comment>
<feature type="domain" description="ABC3 transporter permease C-terminal" evidence="7">
    <location>
        <begin position="284"/>
        <end position="399"/>
    </location>
</feature>
<sequence>MLSLALLTLKARKGGFTGTFVALLLGAAVLSACGMLLESGIRAGSSPERYAAADAVVAGRQEVELTLKDLDGSTLKEAQPLPERVPLAASVADRIAGVDGVRSVIADIGASVRLVTGDGQPVAGRHGSAPEAHNWSGLPLGDFRLTAGHAPRTAGEIALDTEIAGRAGIRPGDEVRLMTTSVPRTFEVAGLVTLKDGRAPRRSVAFMSEPALRQLAPAPSVYAFGVLAAPGTSPERLADGIKAALDDDTLAVHTGEGRGRVEFLDITVSGSNLVVLAAAVGGNVMLIAVFVLFATTSLSIRHRRREIALLRAIGTTPGQIRRMVAAEAAVTGLVAGALGCPVGLALVYWLRDRFAGHGIVPPDFGLAISPLPFLAAVLVTVLTALVAVLSASGRATRIRPTEALGEAALEAPGLGRGRKVAGGVLLVLAAGIFAAGLAQNADFFTLVGLANSLVLLLVIAVAVLGPLVSRAAVRLLGPLANRTGVTGFLAAANTQANAGRLAGAITPLVLAVAFASTVVFTQTTGLRESADQLRSGLVADHVLTAPSGVSPELADKVRAMKQVRSATGIVKSKVVAVGRLLGAEASVSLSAQGVDPRALGTALDLRSRAGDLTTLSDTSVAISTTTASWLGLGVGDTARLYLGDGTPFRGQVVAVYERGFGFADVTLEHDLLLAHTTRKVDASVLVRSDPKASVIPEVLSDVAADYPGTVLRDGLAVDDQLTEQQANAWVNYLVVGLIIAYTAITVVNTLAMSTGARRREFALLRLSGTARRQVVGMMRRETVIVIVAGVGIGTLLSAFPLILVSLALSDSPWPAVSGLGCLAIAGATAVLAAAGMMVPTRVLLRIRPVEAIGGQE</sequence>
<feature type="transmembrane region" description="Helical" evidence="6">
    <location>
        <begin position="328"/>
        <end position="350"/>
    </location>
</feature>
<evidence type="ECO:0000256" key="2">
    <source>
        <dbReference type="ARBA" id="ARBA00022475"/>
    </source>
</evidence>
<keyword evidence="2" id="KW-1003">Cell membrane</keyword>
<accession>A0ABP7TRN4</accession>
<feature type="transmembrane region" description="Helical" evidence="6">
    <location>
        <begin position="815"/>
        <end position="838"/>
    </location>
</feature>
<reference evidence="9" key="1">
    <citation type="journal article" date="2019" name="Int. J. Syst. Evol. Microbiol.">
        <title>The Global Catalogue of Microorganisms (GCM) 10K type strain sequencing project: providing services to taxonomists for standard genome sequencing and annotation.</title>
        <authorList>
            <consortium name="The Broad Institute Genomics Platform"/>
            <consortium name="The Broad Institute Genome Sequencing Center for Infectious Disease"/>
            <person name="Wu L."/>
            <person name="Ma J."/>
        </authorList>
    </citation>
    <scope>NUCLEOTIDE SEQUENCE [LARGE SCALE GENOMIC DNA]</scope>
    <source>
        <strain evidence="9">JCM 16924</strain>
    </source>
</reference>
<dbReference type="InterPro" id="IPR003838">
    <property type="entry name" value="ABC3_permease_C"/>
</dbReference>
<evidence type="ECO:0000313" key="8">
    <source>
        <dbReference type="EMBL" id="GAA4030215.1"/>
    </source>
</evidence>
<dbReference type="PANTHER" id="PTHR30287">
    <property type="entry name" value="MEMBRANE COMPONENT OF PREDICTED ABC SUPERFAMILY METABOLITE UPTAKE TRANSPORTER"/>
    <property type="match status" value="1"/>
</dbReference>
<organism evidence="8 9">
    <name type="scientific">Streptomyces plumbiresistens</name>
    <dbReference type="NCBI Taxonomy" id="511811"/>
    <lineage>
        <taxon>Bacteria</taxon>
        <taxon>Bacillati</taxon>
        <taxon>Actinomycetota</taxon>
        <taxon>Actinomycetes</taxon>
        <taxon>Kitasatosporales</taxon>
        <taxon>Streptomycetaceae</taxon>
        <taxon>Streptomyces</taxon>
    </lineage>
</organism>
<gene>
    <name evidence="8" type="ORF">GCM10022232_90130</name>
</gene>
<feature type="transmembrane region" description="Helical" evidence="6">
    <location>
        <begin position="420"/>
        <end position="438"/>
    </location>
</feature>
<feature type="transmembrane region" description="Helical" evidence="6">
    <location>
        <begin position="501"/>
        <end position="520"/>
    </location>
</feature>
<comment type="subcellular location">
    <subcellularLocation>
        <location evidence="1">Cell membrane</location>
        <topology evidence="1">Multi-pass membrane protein</topology>
    </subcellularLocation>
</comment>
<dbReference type="EMBL" id="BAAAZX010000049">
    <property type="protein sequence ID" value="GAA4030215.1"/>
    <property type="molecule type" value="Genomic_DNA"/>
</dbReference>
<dbReference type="Pfam" id="PF02687">
    <property type="entry name" value="FtsX"/>
    <property type="match status" value="2"/>
</dbReference>
<dbReference type="RefSeq" id="WP_345571532.1">
    <property type="nucleotide sequence ID" value="NZ_BAAAZX010000049.1"/>
</dbReference>
<feature type="transmembrane region" description="Helical" evidence="6">
    <location>
        <begin position="273"/>
        <end position="295"/>
    </location>
</feature>
<keyword evidence="4 6" id="KW-1133">Transmembrane helix</keyword>
<evidence type="ECO:0000256" key="6">
    <source>
        <dbReference type="SAM" id="Phobius"/>
    </source>
</evidence>
<proteinExistence type="predicted"/>
<dbReference type="PANTHER" id="PTHR30287:SF1">
    <property type="entry name" value="INNER MEMBRANE PROTEIN"/>
    <property type="match status" value="1"/>
</dbReference>
<evidence type="ECO:0000313" key="9">
    <source>
        <dbReference type="Proteomes" id="UP001500456"/>
    </source>
</evidence>
<evidence type="ECO:0000256" key="3">
    <source>
        <dbReference type="ARBA" id="ARBA00022692"/>
    </source>
</evidence>
<evidence type="ECO:0000259" key="7">
    <source>
        <dbReference type="Pfam" id="PF02687"/>
    </source>
</evidence>
<protein>
    <submittedName>
        <fullName evidence="8">ABC transporter permease</fullName>
    </submittedName>
</protein>
<evidence type="ECO:0000256" key="5">
    <source>
        <dbReference type="ARBA" id="ARBA00023136"/>
    </source>
</evidence>
<feature type="domain" description="ABC3 transporter permease C-terminal" evidence="7">
    <location>
        <begin position="733"/>
        <end position="846"/>
    </location>
</feature>
<feature type="transmembrane region" description="Helical" evidence="6">
    <location>
        <begin position="782"/>
        <end position="803"/>
    </location>
</feature>